<organism evidence="5 6">
    <name type="scientific">Ligilactobacillus acidipiscis</name>
    <dbReference type="NCBI Taxonomy" id="89059"/>
    <lineage>
        <taxon>Bacteria</taxon>
        <taxon>Bacillati</taxon>
        <taxon>Bacillota</taxon>
        <taxon>Bacilli</taxon>
        <taxon>Lactobacillales</taxon>
        <taxon>Lactobacillaceae</taxon>
        <taxon>Ligilactobacillus</taxon>
    </lineage>
</organism>
<name>A0A921K085_9LACO</name>
<dbReference type="Pfam" id="PF00392">
    <property type="entry name" value="GntR"/>
    <property type="match status" value="1"/>
</dbReference>
<comment type="caution">
    <text evidence="5">The sequence shown here is derived from an EMBL/GenBank/DDBJ whole genome shotgun (WGS) entry which is preliminary data.</text>
</comment>
<dbReference type="SUPFAM" id="SSF64288">
    <property type="entry name" value="Chorismate lyase-like"/>
    <property type="match status" value="1"/>
</dbReference>
<evidence type="ECO:0000313" key="5">
    <source>
        <dbReference type="EMBL" id="HJE96849.1"/>
    </source>
</evidence>
<dbReference type="Gene3D" id="1.10.10.10">
    <property type="entry name" value="Winged helix-like DNA-binding domain superfamily/Winged helix DNA-binding domain"/>
    <property type="match status" value="1"/>
</dbReference>
<evidence type="ECO:0000259" key="4">
    <source>
        <dbReference type="PROSITE" id="PS50949"/>
    </source>
</evidence>
<keyword evidence="3" id="KW-0804">Transcription</keyword>
<dbReference type="InterPro" id="IPR011663">
    <property type="entry name" value="UTRA"/>
</dbReference>
<dbReference type="SMART" id="SM00866">
    <property type="entry name" value="UTRA"/>
    <property type="match status" value="1"/>
</dbReference>
<evidence type="ECO:0000256" key="3">
    <source>
        <dbReference type="ARBA" id="ARBA00023163"/>
    </source>
</evidence>
<dbReference type="AlphaFoldDB" id="A0A921K085"/>
<dbReference type="GO" id="GO:0003700">
    <property type="term" value="F:DNA-binding transcription factor activity"/>
    <property type="evidence" value="ECO:0007669"/>
    <property type="project" value="InterPro"/>
</dbReference>
<dbReference type="GO" id="GO:0045892">
    <property type="term" value="P:negative regulation of DNA-templated transcription"/>
    <property type="evidence" value="ECO:0007669"/>
    <property type="project" value="TreeGrafter"/>
</dbReference>
<gene>
    <name evidence="5" type="ORF">K8V00_04435</name>
</gene>
<dbReference type="SMART" id="SM00345">
    <property type="entry name" value="HTH_GNTR"/>
    <property type="match status" value="1"/>
</dbReference>
<proteinExistence type="predicted"/>
<evidence type="ECO:0000256" key="2">
    <source>
        <dbReference type="ARBA" id="ARBA00023125"/>
    </source>
</evidence>
<dbReference type="SUPFAM" id="SSF46785">
    <property type="entry name" value="Winged helix' DNA-binding domain"/>
    <property type="match status" value="1"/>
</dbReference>
<feature type="domain" description="HTH gntR-type" evidence="4">
    <location>
        <begin position="1"/>
        <end position="65"/>
    </location>
</feature>
<dbReference type="PANTHER" id="PTHR44846:SF4">
    <property type="entry name" value="HTH GNTR-TYPE DOMAIN-CONTAINING PROTEIN"/>
    <property type="match status" value="1"/>
</dbReference>
<dbReference type="InterPro" id="IPR036390">
    <property type="entry name" value="WH_DNA-bd_sf"/>
</dbReference>
<dbReference type="Pfam" id="PF07702">
    <property type="entry name" value="UTRA"/>
    <property type="match status" value="1"/>
</dbReference>
<protein>
    <submittedName>
        <fullName evidence="5">GntR family transcriptional regulator</fullName>
    </submittedName>
</protein>
<reference evidence="5" key="1">
    <citation type="journal article" date="2021" name="PeerJ">
        <title>Extensive microbial diversity within the chicken gut microbiome revealed by metagenomics and culture.</title>
        <authorList>
            <person name="Gilroy R."/>
            <person name="Ravi A."/>
            <person name="Getino M."/>
            <person name="Pursley I."/>
            <person name="Horton D.L."/>
            <person name="Alikhan N.F."/>
            <person name="Baker D."/>
            <person name="Gharbi K."/>
            <person name="Hall N."/>
            <person name="Watson M."/>
            <person name="Adriaenssens E.M."/>
            <person name="Foster-Nyarko E."/>
            <person name="Jarju S."/>
            <person name="Secka A."/>
            <person name="Antonio M."/>
            <person name="Oren A."/>
            <person name="Chaudhuri R.R."/>
            <person name="La Ragione R."/>
            <person name="Hildebrand F."/>
            <person name="Pallen M.J."/>
        </authorList>
    </citation>
    <scope>NUCLEOTIDE SEQUENCE</scope>
    <source>
        <strain evidence="5">CHK174-6876</strain>
    </source>
</reference>
<dbReference type="PRINTS" id="PR00035">
    <property type="entry name" value="HTHGNTR"/>
</dbReference>
<evidence type="ECO:0000256" key="1">
    <source>
        <dbReference type="ARBA" id="ARBA00023015"/>
    </source>
</evidence>
<dbReference type="EMBL" id="DYXG01000037">
    <property type="protein sequence ID" value="HJE96849.1"/>
    <property type="molecule type" value="Genomic_DNA"/>
</dbReference>
<sequence>MYSKVAEAIIQDILNDKYVDKLPTEKELSDKYKVSRNTVRRALDVIFSHGMLRRVQGSGYYVIKRPLQSKNILNLSLVFEKNPVDSKDALKSKLVAFDTVKADEKLAVRGNISVGSEVYRVVRLRYLRDQLYDLEEAYYPRSVVPYLTKENAQGSIFNFLRDTYQIVGETSENYVHIELVDEYYASLLETNKDDKILCLDAINYLSSGTVFNFSRTFFVDNDLALYYHTKNIKLKE</sequence>
<keyword evidence="2" id="KW-0238">DNA-binding</keyword>
<dbReference type="InterPro" id="IPR036388">
    <property type="entry name" value="WH-like_DNA-bd_sf"/>
</dbReference>
<dbReference type="InterPro" id="IPR000524">
    <property type="entry name" value="Tscrpt_reg_HTH_GntR"/>
</dbReference>
<dbReference type="PROSITE" id="PS50949">
    <property type="entry name" value="HTH_GNTR"/>
    <property type="match status" value="1"/>
</dbReference>
<dbReference type="CDD" id="cd07377">
    <property type="entry name" value="WHTH_GntR"/>
    <property type="match status" value="1"/>
</dbReference>
<accession>A0A921K085</accession>
<dbReference type="Gene3D" id="3.40.1410.10">
    <property type="entry name" value="Chorismate lyase-like"/>
    <property type="match status" value="1"/>
</dbReference>
<dbReference type="GO" id="GO:0003677">
    <property type="term" value="F:DNA binding"/>
    <property type="evidence" value="ECO:0007669"/>
    <property type="project" value="UniProtKB-KW"/>
</dbReference>
<dbReference type="InterPro" id="IPR050679">
    <property type="entry name" value="Bact_HTH_transcr_reg"/>
</dbReference>
<dbReference type="InterPro" id="IPR028978">
    <property type="entry name" value="Chorismate_lyase_/UTRA_dom_sf"/>
</dbReference>
<dbReference type="Proteomes" id="UP000707535">
    <property type="component" value="Unassembled WGS sequence"/>
</dbReference>
<reference evidence="5" key="2">
    <citation type="submission" date="2021-09" db="EMBL/GenBank/DDBJ databases">
        <authorList>
            <person name="Gilroy R."/>
        </authorList>
    </citation>
    <scope>NUCLEOTIDE SEQUENCE</scope>
    <source>
        <strain evidence="5">CHK174-6876</strain>
    </source>
</reference>
<evidence type="ECO:0000313" key="6">
    <source>
        <dbReference type="Proteomes" id="UP000707535"/>
    </source>
</evidence>
<dbReference type="PANTHER" id="PTHR44846">
    <property type="entry name" value="MANNOSYL-D-GLYCERATE TRANSPORT/METABOLISM SYSTEM REPRESSOR MNGR-RELATED"/>
    <property type="match status" value="1"/>
</dbReference>
<keyword evidence="1" id="KW-0805">Transcription regulation</keyword>